<evidence type="ECO:0000259" key="2">
    <source>
        <dbReference type="Pfam" id="PF09084"/>
    </source>
</evidence>
<dbReference type="OrthoDB" id="6003871at2"/>
<evidence type="ECO:0000313" key="3">
    <source>
        <dbReference type="EMBL" id="SHH72510.1"/>
    </source>
</evidence>
<organism evidence="3 4">
    <name type="scientific">Pollutimonas bauzanensis</name>
    <dbReference type="NCBI Taxonomy" id="658167"/>
    <lineage>
        <taxon>Bacteria</taxon>
        <taxon>Pseudomonadati</taxon>
        <taxon>Pseudomonadota</taxon>
        <taxon>Betaproteobacteria</taxon>
        <taxon>Burkholderiales</taxon>
        <taxon>Alcaligenaceae</taxon>
        <taxon>Pollutimonas</taxon>
    </lineage>
</organism>
<reference evidence="3 4" key="1">
    <citation type="submission" date="2016-11" db="EMBL/GenBank/DDBJ databases">
        <authorList>
            <person name="Jaros S."/>
            <person name="Januszkiewicz K."/>
            <person name="Wedrychowicz H."/>
        </authorList>
    </citation>
    <scope>NUCLEOTIDE SEQUENCE [LARGE SCALE GENOMIC DNA]</scope>
    <source>
        <strain evidence="3 4">CGMCC 1.10190</strain>
    </source>
</reference>
<evidence type="ECO:0000256" key="1">
    <source>
        <dbReference type="SAM" id="SignalP"/>
    </source>
</evidence>
<dbReference type="RefSeq" id="WP_073102978.1">
    <property type="nucleotide sequence ID" value="NZ_FQXE01000004.1"/>
</dbReference>
<feature type="chain" id="PRO_5009914384" evidence="1">
    <location>
        <begin position="26"/>
        <end position="337"/>
    </location>
</feature>
<dbReference type="InterPro" id="IPR015168">
    <property type="entry name" value="SsuA/THI5"/>
</dbReference>
<dbReference type="PANTHER" id="PTHR30024:SF2">
    <property type="entry name" value="ABC TRANSPORTER SUBSTRATE-BINDING PROTEIN"/>
    <property type="match status" value="1"/>
</dbReference>
<feature type="domain" description="SsuA/THI5-like" evidence="2">
    <location>
        <begin position="218"/>
        <end position="267"/>
    </location>
</feature>
<dbReference type="PANTHER" id="PTHR30024">
    <property type="entry name" value="ALIPHATIC SULFONATES-BINDING PROTEIN-RELATED"/>
    <property type="match status" value="1"/>
</dbReference>
<dbReference type="AlphaFoldDB" id="A0A1M5VBA0"/>
<dbReference type="SUPFAM" id="SSF53850">
    <property type="entry name" value="Periplasmic binding protein-like II"/>
    <property type="match status" value="1"/>
</dbReference>
<dbReference type="Pfam" id="PF09084">
    <property type="entry name" value="NMT1"/>
    <property type="match status" value="1"/>
</dbReference>
<sequence length="337" mass="36260">MRLTSKYAAAILLAAFTGMAASAHAQEKTEITITKQPSILYLPALVMQKQGLIEKSAAQDGVKNLKVNWRSFSSGGASTDALLSDNVEIVNSGLGNLLLLWDRTKGKVKGITTNSALPLELVSRDPKIKTLKDFGPRDKIAVPTVRVSTQAILLQMAAEKEFGKDNWSKLDANTVQLGHPDAAAMLANASGEISTHFAAPPFSYKELKTVPNAHVLLRSNDIIDGGLSQSTLFTTTKFAEANPKIIKAVLAASEEAIAFIKAHPDQAVDIYREISGDQTSAAELLDMLKQPGMMDFQMAPAGSMKFAEHMSKVGILKTKPAKWTDYFMPESAGLNGS</sequence>
<gene>
    <name evidence="3" type="ORF">SAMN04488135_104316</name>
</gene>
<keyword evidence="4" id="KW-1185">Reference proteome</keyword>
<protein>
    <submittedName>
        <fullName evidence="3">NitT/TauT family transport system substrate-binding protein</fullName>
    </submittedName>
</protein>
<dbReference type="STRING" id="658167.SAMN04488135_104316"/>
<dbReference type="EMBL" id="FQXE01000004">
    <property type="protein sequence ID" value="SHH72510.1"/>
    <property type="molecule type" value="Genomic_DNA"/>
</dbReference>
<feature type="signal peptide" evidence="1">
    <location>
        <begin position="1"/>
        <end position="25"/>
    </location>
</feature>
<dbReference type="Proteomes" id="UP000184226">
    <property type="component" value="Unassembled WGS sequence"/>
</dbReference>
<name>A0A1M5VBA0_9BURK</name>
<dbReference type="Gene3D" id="3.40.190.10">
    <property type="entry name" value="Periplasmic binding protein-like II"/>
    <property type="match status" value="2"/>
</dbReference>
<accession>A0A1M5VBA0</accession>
<keyword evidence="1" id="KW-0732">Signal</keyword>
<evidence type="ECO:0000313" key="4">
    <source>
        <dbReference type="Proteomes" id="UP000184226"/>
    </source>
</evidence>
<proteinExistence type="predicted"/>